<gene>
    <name evidence="4" type="ORF">UA74_23135</name>
</gene>
<feature type="domain" description="Teneurin NHL" evidence="3">
    <location>
        <begin position="88"/>
        <end position="138"/>
    </location>
</feature>
<evidence type="ECO:0000313" key="5">
    <source>
        <dbReference type="Proteomes" id="UP000185511"/>
    </source>
</evidence>
<feature type="domain" description="Teneurin NHL" evidence="3">
    <location>
        <begin position="145"/>
        <end position="195"/>
    </location>
</feature>
<evidence type="ECO:0000259" key="3">
    <source>
        <dbReference type="Pfam" id="PF25021"/>
    </source>
</evidence>
<dbReference type="PANTHER" id="PTHR46388:SF2">
    <property type="entry name" value="NHL REPEAT-CONTAINING PROTEIN 2"/>
    <property type="match status" value="1"/>
</dbReference>
<proteinExistence type="predicted"/>
<dbReference type="PANTHER" id="PTHR46388">
    <property type="entry name" value="NHL REPEAT-CONTAINING PROTEIN 2"/>
    <property type="match status" value="1"/>
</dbReference>
<protein>
    <submittedName>
        <fullName evidence="4">NHL repeat protein,gluconolactonase family protein</fullName>
    </submittedName>
</protein>
<sequence>MTSSTTVRPGSTGTVDAVVTTVAGSGIGGFGEDADGRAVHTRLHHPTGVTIDMARKILYIADSGNHRVRRVHHGSITTVAGTGDPGFDGDGGPADAARVTTPTSVAVDHHGTLYIADTGNHRIRKVDTDGTITTVAGTGDPGFDGDGGPANAARVTTPTSVAVDHHGTLYIADTGNHRIRKVDTDGTITTVAGAAEPGDSTSRGGFSEPVGVAVDRAGSVYVAERGAARVSRIGTTGLVTVIAGAGAASDRGSTRLSRPNGVAVDGRGAVYIADTGCHRIRKVTSGIVDSIAGTGSPGRGGVGGRAVLTPFDAPNGVALDEYGNMYVADTGSHRIRKIMLFDRLLAISGDGQRPAPAAVFPRPLVVRVTLREGPVLAAPITFAIVGDTTSGARFTESASTRTVVRTNLQGEAAVELTGGPMPGTVRVEATLGTMVTTFTAAISTPKATSASAR</sequence>
<dbReference type="InterPro" id="IPR011042">
    <property type="entry name" value="6-blade_b-propeller_TolB-like"/>
</dbReference>
<evidence type="ECO:0000313" key="4">
    <source>
        <dbReference type="EMBL" id="APU16645.1"/>
    </source>
</evidence>
<feature type="repeat" description="NHL" evidence="2">
    <location>
        <begin position="251"/>
        <end position="286"/>
    </location>
</feature>
<dbReference type="RefSeq" id="WP_198042836.1">
    <property type="nucleotide sequence ID" value="NZ_CP016076.1"/>
</dbReference>
<evidence type="ECO:0000256" key="1">
    <source>
        <dbReference type="ARBA" id="ARBA00022737"/>
    </source>
</evidence>
<dbReference type="SUPFAM" id="SSF101898">
    <property type="entry name" value="NHL repeat"/>
    <property type="match status" value="1"/>
</dbReference>
<dbReference type="AlphaFoldDB" id="A0AAC9LHV1"/>
<dbReference type="KEGG" id="acad:UA74_23135"/>
<evidence type="ECO:0000256" key="2">
    <source>
        <dbReference type="PROSITE-ProRule" id="PRU00504"/>
    </source>
</evidence>
<dbReference type="PROSITE" id="PS51125">
    <property type="entry name" value="NHL"/>
    <property type="match status" value="3"/>
</dbReference>
<feature type="repeat" description="NHL" evidence="2">
    <location>
        <begin position="100"/>
        <end position="129"/>
    </location>
</feature>
<dbReference type="EMBL" id="CP016076">
    <property type="protein sequence ID" value="APU16645.1"/>
    <property type="molecule type" value="Genomic_DNA"/>
</dbReference>
<dbReference type="Pfam" id="PF01436">
    <property type="entry name" value="NHL"/>
    <property type="match status" value="3"/>
</dbReference>
<accession>A0AAC9LHV1</accession>
<dbReference type="Pfam" id="PF25021">
    <property type="entry name" value="TEN_NHL"/>
    <property type="match status" value="2"/>
</dbReference>
<dbReference type="InterPro" id="IPR056822">
    <property type="entry name" value="TEN_NHL"/>
</dbReference>
<keyword evidence="5" id="KW-1185">Reference proteome</keyword>
<reference evidence="5" key="1">
    <citation type="submission" date="2016-06" db="EMBL/GenBank/DDBJ databases">
        <title>Complete genome sequence of Actinoalloteichus fjordicus DSM 46855 (=ADI127-17), type strain of the new species Actinoalloteichus fjordicus.</title>
        <authorList>
            <person name="Ruckert C."/>
            <person name="Nouioui I."/>
            <person name="Willmese J."/>
            <person name="van Wezel G."/>
            <person name="Klenk H.-P."/>
            <person name="Kalinowski J."/>
            <person name="Zotchev S.B."/>
        </authorList>
    </citation>
    <scope>NUCLEOTIDE SEQUENCE [LARGE SCALE GENOMIC DNA]</scope>
    <source>
        <strain evidence="5">ADI127-7</strain>
    </source>
</reference>
<feature type="repeat" description="NHL" evidence="2">
    <location>
        <begin position="156"/>
        <end position="185"/>
    </location>
</feature>
<dbReference type="InterPro" id="IPR001258">
    <property type="entry name" value="NHL_repeat"/>
</dbReference>
<dbReference type="Gene3D" id="2.120.10.30">
    <property type="entry name" value="TolB, C-terminal domain"/>
    <property type="match status" value="4"/>
</dbReference>
<organism evidence="4 5">
    <name type="scientific">Actinoalloteichus fjordicus</name>
    <dbReference type="NCBI Taxonomy" id="1612552"/>
    <lineage>
        <taxon>Bacteria</taxon>
        <taxon>Bacillati</taxon>
        <taxon>Actinomycetota</taxon>
        <taxon>Actinomycetes</taxon>
        <taxon>Pseudonocardiales</taxon>
        <taxon>Pseudonocardiaceae</taxon>
        <taxon>Actinoalloteichus</taxon>
    </lineage>
</organism>
<name>A0AAC9LHV1_9PSEU</name>
<dbReference type="Proteomes" id="UP000185511">
    <property type="component" value="Chromosome"/>
</dbReference>
<keyword evidence="1" id="KW-0677">Repeat</keyword>